<dbReference type="EMBL" id="CP042997">
    <property type="protein sequence ID" value="QEH32957.1"/>
    <property type="molecule type" value="Genomic_DNA"/>
</dbReference>
<dbReference type="GO" id="GO:0060003">
    <property type="term" value="P:copper ion export"/>
    <property type="evidence" value="ECO:0007669"/>
    <property type="project" value="TreeGrafter"/>
</dbReference>
<feature type="transmembrane region" description="Helical" evidence="2">
    <location>
        <begin position="385"/>
        <end position="405"/>
    </location>
</feature>
<dbReference type="Gene3D" id="2.40.50.100">
    <property type="match status" value="1"/>
</dbReference>
<evidence type="ECO:0000259" key="3">
    <source>
        <dbReference type="Pfam" id="PF25973"/>
    </source>
</evidence>
<dbReference type="PANTHER" id="PTHR30097">
    <property type="entry name" value="CATION EFFLUX SYSTEM PROTEIN CUSB"/>
    <property type="match status" value="1"/>
</dbReference>
<keyword evidence="2" id="KW-1133">Transmembrane helix</keyword>
<organism evidence="4 5">
    <name type="scientific">Aquisphaera giovannonii</name>
    <dbReference type="NCBI Taxonomy" id="406548"/>
    <lineage>
        <taxon>Bacteria</taxon>
        <taxon>Pseudomonadati</taxon>
        <taxon>Planctomycetota</taxon>
        <taxon>Planctomycetia</taxon>
        <taxon>Isosphaerales</taxon>
        <taxon>Isosphaeraceae</taxon>
        <taxon>Aquisphaera</taxon>
    </lineage>
</organism>
<dbReference type="Gene3D" id="3.30.450.40">
    <property type="match status" value="1"/>
</dbReference>
<keyword evidence="2" id="KW-0472">Membrane</keyword>
<evidence type="ECO:0000256" key="2">
    <source>
        <dbReference type="SAM" id="Phobius"/>
    </source>
</evidence>
<dbReference type="KEGG" id="agv:OJF2_14490"/>
<gene>
    <name evidence="4" type="ORF">OJF2_14490</name>
</gene>
<protein>
    <submittedName>
        <fullName evidence="4">HlyD family secretion protein</fullName>
    </submittedName>
</protein>
<keyword evidence="1" id="KW-0813">Transport</keyword>
<proteinExistence type="predicted"/>
<feature type="domain" description="CzcB-like barrel-sandwich hybrid" evidence="3">
    <location>
        <begin position="426"/>
        <end position="561"/>
    </location>
</feature>
<dbReference type="OrthoDB" id="248877at2"/>
<dbReference type="InterPro" id="IPR029016">
    <property type="entry name" value="GAF-like_dom_sf"/>
</dbReference>
<dbReference type="Gene3D" id="2.40.30.170">
    <property type="match status" value="1"/>
</dbReference>
<evidence type="ECO:0000256" key="1">
    <source>
        <dbReference type="ARBA" id="ARBA00022448"/>
    </source>
</evidence>
<evidence type="ECO:0000313" key="4">
    <source>
        <dbReference type="EMBL" id="QEH32957.1"/>
    </source>
</evidence>
<dbReference type="InterPro" id="IPR051909">
    <property type="entry name" value="MFP_Cation_Efflux"/>
</dbReference>
<evidence type="ECO:0000313" key="5">
    <source>
        <dbReference type="Proteomes" id="UP000324233"/>
    </source>
</evidence>
<dbReference type="Proteomes" id="UP000324233">
    <property type="component" value="Chromosome"/>
</dbReference>
<dbReference type="InterPro" id="IPR058647">
    <property type="entry name" value="BSH_CzcB-like"/>
</dbReference>
<keyword evidence="2" id="KW-0812">Transmembrane</keyword>
<dbReference type="GO" id="GO:0030313">
    <property type="term" value="C:cell envelope"/>
    <property type="evidence" value="ECO:0007669"/>
    <property type="project" value="TreeGrafter"/>
</dbReference>
<dbReference type="PANTHER" id="PTHR30097:SF4">
    <property type="entry name" value="SLR6042 PROTEIN"/>
    <property type="match status" value="1"/>
</dbReference>
<dbReference type="SUPFAM" id="SSF55781">
    <property type="entry name" value="GAF domain-like"/>
    <property type="match status" value="1"/>
</dbReference>
<reference evidence="4 5" key="1">
    <citation type="submission" date="2019-08" db="EMBL/GenBank/DDBJ databases">
        <title>Deep-cultivation of Planctomycetes and their phenomic and genomic characterization uncovers novel biology.</title>
        <authorList>
            <person name="Wiegand S."/>
            <person name="Jogler M."/>
            <person name="Boedeker C."/>
            <person name="Pinto D."/>
            <person name="Vollmers J."/>
            <person name="Rivas-Marin E."/>
            <person name="Kohn T."/>
            <person name="Peeters S.H."/>
            <person name="Heuer A."/>
            <person name="Rast P."/>
            <person name="Oberbeckmann S."/>
            <person name="Bunk B."/>
            <person name="Jeske O."/>
            <person name="Meyerdierks A."/>
            <person name="Storesund J.E."/>
            <person name="Kallscheuer N."/>
            <person name="Luecker S."/>
            <person name="Lage O.M."/>
            <person name="Pohl T."/>
            <person name="Merkel B.J."/>
            <person name="Hornburger P."/>
            <person name="Mueller R.-W."/>
            <person name="Bruemmer F."/>
            <person name="Labrenz M."/>
            <person name="Spormann A.M."/>
            <person name="Op den Camp H."/>
            <person name="Overmann J."/>
            <person name="Amann R."/>
            <person name="Jetten M.S.M."/>
            <person name="Mascher T."/>
            <person name="Medema M.H."/>
            <person name="Devos D.P."/>
            <person name="Kaster A.-K."/>
            <person name="Ovreas L."/>
            <person name="Rohde M."/>
            <person name="Galperin M.Y."/>
            <person name="Jogler C."/>
        </authorList>
    </citation>
    <scope>NUCLEOTIDE SEQUENCE [LARGE SCALE GENOMIC DNA]</scope>
    <source>
        <strain evidence="4 5">OJF2</strain>
    </source>
</reference>
<dbReference type="Pfam" id="PF25973">
    <property type="entry name" value="BSH_CzcB"/>
    <property type="match status" value="1"/>
</dbReference>
<name>A0A5B9VY92_9BACT</name>
<dbReference type="AlphaFoldDB" id="A0A5B9VY92"/>
<sequence>MPQETVDADLLEQTKTQIRKLVAEIADLAESDVQPAEFYVEFLNRAVAAVAASGGAFWLLDGRGGLRLQYQVEFAQTGLMDGRVATPPHDALLGCMIQASQAQIIPPGAVIEGVPQAYNPTGFALIIAPLIVDKQVVGLLEILLDPNRQAAQRKSTLRFVGDLCDLAGNYLKNRQMRQMMSQQRLWNQLEGFTHHVHGSLDLKETAYAVVNDGKRLVGCDRLSVALKISGRTMVEAVSGQEVVEQRSNLVRDLTKLCKVVIRSGEDLVYTGNTDGFAPDIRDALELYVDESGSKVVVITLLHKPDEEIPGDEKEGVAKEKVPYGALVAEQIGDEVAPTDMHARTEVVARHASTALWNATEHHKIFLKPVLKAIGSPWRIFRGRTLAKIVAAVAGVLLLIGALYFVPCTLTIEGRGSLLPEERRTLYAPLQGRVSEVLVEHGDIVKKGDVLCRLESKELEKELKKLIGDRDKARSQQLIAEAQEQRSTSSQAEQDAKFQIQSQLVEAMITSKTASQQIDIIQDQIDSLTIRAPQDGIITTWEVKKNLMGRPVDHGTELLQIAAIGGDSDWVLEVDVPDDDMAPIRSASSKLQKEIAAGTRPPSSALKAYFITATDPDHKYEGYVRRIAAKADTVEQKHVVKVTVGFDEGVRREFLSRNQELKPGSEVRARVDCGKTKLSYYLLRKVVQVWYESVMFRWPFLR</sequence>
<dbReference type="GO" id="GO:0015679">
    <property type="term" value="P:plasma membrane copper ion transport"/>
    <property type="evidence" value="ECO:0007669"/>
    <property type="project" value="TreeGrafter"/>
</dbReference>
<dbReference type="SUPFAM" id="SSF111369">
    <property type="entry name" value="HlyD-like secretion proteins"/>
    <property type="match status" value="1"/>
</dbReference>
<dbReference type="RefSeq" id="WP_148592515.1">
    <property type="nucleotide sequence ID" value="NZ_CP042997.1"/>
</dbReference>
<keyword evidence="5" id="KW-1185">Reference proteome</keyword>
<accession>A0A5B9VY92</accession>